<dbReference type="Proteomes" id="UP000321058">
    <property type="component" value="Unassembled WGS sequence"/>
</dbReference>
<dbReference type="AlphaFoldDB" id="A0A512NKA4"/>
<protein>
    <submittedName>
        <fullName evidence="1">Uncharacterized protein</fullName>
    </submittedName>
</protein>
<evidence type="ECO:0000313" key="2">
    <source>
        <dbReference type="Proteomes" id="UP000321058"/>
    </source>
</evidence>
<accession>A0A512NKA4</accession>
<evidence type="ECO:0000313" key="1">
    <source>
        <dbReference type="EMBL" id="GEP59379.1"/>
    </source>
</evidence>
<comment type="caution">
    <text evidence="1">The sequence shown here is derived from an EMBL/GenBank/DDBJ whole genome shotgun (WGS) entry which is preliminary data.</text>
</comment>
<reference evidence="1 2" key="1">
    <citation type="submission" date="2019-07" db="EMBL/GenBank/DDBJ databases">
        <title>Whole genome shotgun sequence of Reyranella soli NBRC 108950.</title>
        <authorList>
            <person name="Hosoyama A."/>
            <person name="Uohara A."/>
            <person name="Ohji S."/>
            <person name="Ichikawa N."/>
        </authorList>
    </citation>
    <scope>NUCLEOTIDE SEQUENCE [LARGE SCALE GENOMIC DNA]</scope>
    <source>
        <strain evidence="1 2">NBRC 108950</strain>
    </source>
</reference>
<organism evidence="1 2">
    <name type="scientific">Reyranella soli</name>
    <dbReference type="NCBI Taxonomy" id="1230389"/>
    <lineage>
        <taxon>Bacteria</taxon>
        <taxon>Pseudomonadati</taxon>
        <taxon>Pseudomonadota</taxon>
        <taxon>Alphaproteobacteria</taxon>
        <taxon>Hyphomicrobiales</taxon>
        <taxon>Reyranellaceae</taxon>
        <taxon>Reyranella</taxon>
    </lineage>
</organism>
<gene>
    <name evidence="1" type="ORF">RSO01_65450</name>
</gene>
<dbReference type="EMBL" id="BKAJ01000128">
    <property type="protein sequence ID" value="GEP59379.1"/>
    <property type="molecule type" value="Genomic_DNA"/>
</dbReference>
<keyword evidence="2" id="KW-1185">Reference proteome</keyword>
<proteinExistence type="predicted"/>
<sequence length="91" mass="9695">MSSAIAQNSATSPNNADLKARCNQLISIYDYYGAGRSENSDGARNHARIGAGVDCQEGRYAQGVAAMETLLKQKHFDVPPPVTGVAEQPSR</sequence>
<name>A0A512NKA4_9HYPH</name>